<organism evidence="1 2">
    <name type="scientific">Eragrostis curvula</name>
    <name type="common">weeping love grass</name>
    <dbReference type="NCBI Taxonomy" id="38414"/>
    <lineage>
        <taxon>Eukaryota</taxon>
        <taxon>Viridiplantae</taxon>
        <taxon>Streptophyta</taxon>
        <taxon>Embryophyta</taxon>
        <taxon>Tracheophyta</taxon>
        <taxon>Spermatophyta</taxon>
        <taxon>Magnoliopsida</taxon>
        <taxon>Liliopsida</taxon>
        <taxon>Poales</taxon>
        <taxon>Poaceae</taxon>
        <taxon>PACMAD clade</taxon>
        <taxon>Chloridoideae</taxon>
        <taxon>Eragrostideae</taxon>
        <taxon>Eragrostidinae</taxon>
        <taxon>Eragrostis</taxon>
    </lineage>
</organism>
<reference evidence="1 2" key="1">
    <citation type="journal article" date="2019" name="Sci. Rep.">
        <title>A high-quality genome of Eragrostis curvula grass provides insights into Poaceae evolution and supports new strategies to enhance forage quality.</title>
        <authorList>
            <person name="Carballo J."/>
            <person name="Santos B.A.C.M."/>
            <person name="Zappacosta D."/>
            <person name="Garbus I."/>
            <person name="Selva J.P."/>
            <person name="Gallo C.A."/>
            <person name="Diaz A."/>
            <person name="Albertini E."/>
            <person name="Caccamo M."/>
            <person name="Echenique V."/>
        </authorList>
    </citation>
    <scope>NUCLEOTIDE SEQUENCE [LARGE SCALE GENOMIC DNA]</scope>
    <source>
        <strain evidence="2">cv. Victoria</strain>
        <tissue evidence="1">Leaf</tissue>
    </source>
</reference>
<sequence length="103" mass="12071">MYLAYDPAVSLHYEVFSIPRFCEKMKPGTVLYNSLRDKVDPSIEQSERPPIPCILQVFSSITGTWEERSFVREGEAAGIIADMRHWETEQRNAVYWQGVQYFY</sequence>
<protein>
    <submittedName>
        <fullName evidence="1">Uncharacterized protein</fullName>
    </submittedName>
</protein>
<dbReference type="AlphaFoldDB" id="A0A5J9SH16"/>
<evidence type="ECO:0000313" key="2">
    <source>
        <dbReference type="Proteomes" id="UP000324897"/>
    </source>
</evidence>
<dbReference type="Proteomes" id="UP000324897">
    <property type="component" value="Unassembled WGS sequence"/>
</dbReference>
<dbReference type="PANTHER" id="PTHR34591">
    <property type="entry name" value="OS03G0653100 PROTEIN-RELATED"/>
    <property type="match status" value="1"/>
</dbReference>
<dbReference type="Gramene" id="TVT98531">
    <property type="protein sequence ID" value="TVT98531"/>
    <property type="gene ID" value="EJB05_56143"/>
</dbReference>
<name>A0A5J9SH16_9POAL</name>
<proteinExistence type="predicted"/>
<feature type="non-terminal residue" evidence="1">
    <location>
        <position position="1"/>
    </location>
</feature>
<comment type="caution">
    <text evidence="1">The sequence shown here is derived from an EMBL/GenBank/DDBJ whole genome shotgun (WGS) entry which is preliminary data.</text>
</comment>
<dbReference type="EMBL" id="RWGY01000843">
    <property type="protein sequence ID" value="TVT98531.1"/>
    <property type="molecule type" value="Genomic_DNA"/>
</dbReference>
<keyword evidence="2" id="KW-1185">Reference proteome</keyword>
<accession>A0A5J9SH16</accession>
<gene>
    <name evidence="1" type="ORF">EJB05_56143</name>
</gene>
<dbReference type="OrthoDB" id="639965at2759"/>
<evidence type="ECO:0000313" key="1">
    <source>
        <dbReference type="EMBL" id="TVT98531.1"/>
    </source>
</evidence>